<dbReference type="PANTHER" id="PTHR30250">
    <property type="entry name" value="PST FAMILY PREDICTED COLANIC ACID TRANSPORTER"/>
    <property type="match status" value="1"/>
</dbReference>
<evidence type="ECO:0000256" key="2">
    <source>
        <dbReference type="ARBA" id="ARBA00022475"/>
    </source>
</evidence>
<dbReference type="InterPro" id="IPR050833">
    <property type="entry name" value="Poly_Biosynth_Transport"/>
</dbReference>
<evidence type="ECO:0000256" key="3">
    <source>
        <dbReference type="ARBA" id="ARBA00022692"/>
    </source>
</evidence>
<feature type="transmembrane region" description="Helical" evidence="6">
    <location>
        <begin position="173"/>
        <end position="190"/>
    </location>
</feature>
<dbReference type="GO" id="GO:0005886">
    <property type="term" value="C:plasma membrane"/>
    <property type="evidence" value="ECO:0007669"/>
    <property type="project" value="UniProtKB-SubCell"/>
</dbReference>
<evidence type="ECO:0000256" key="5">
    <source>
        <dbReference type="ARBA" id="ARBA00023136"/>
    </source>
</evidence>
<evidence type="ECO:0000256" key="4">
    <source>
        <dbReference type="ARBA" id="ARBA00022989"/>
    </source>
</evidence>
<keyword evidence="2" id="KW-1003">Cell membrane</keyword>
<dbReference type="KEGG" id="rin:ACS15_0765"/>
<evidence type="ECO:0000313" key="7">
    <source>
        <dbReference type="EMBL" id="ANH72500.1"/>
    </source>
</evidence>
<feature type="transmembrane region" description="Helical" evidence="6">
    <location>
        <begin position="113"/>
        <end position="134"/>
    </location>
</feature>
<feature type="transmembrane region" description="Helical" evidence="6">
    <location>
        <begin position="368"/>
        <end position="389"/>
    </location>
</feature>
<comment type="subcellular location">
    <subcellularLocation>
        <location evidence="1">Cell membrane</location>
        <topology evidence="1">Multi-pass membrane protein</topology>
    </subcellularLocation>
</comment>
<keyword evidence="5 6" id="KW-0472">Membrane</keyword>
<name>A0AAC9FR54_9RALS</name>
<keyword evidence="3 6" id="KW-0812">Transmembrane</keyword>
<protein>
    <submittedName>
        <fullName evidence="7">Polysaccharide biosynthesis family protein</fullName>
    </submittedName>
</protein>
<dbReference type="EMBL" id="CP012605">
    <property type="protein sequence ID" value="ANH72500.1"/>
    <property type="molecule type" value="Genomic_DNA"/>
</dbReference>
<organism evidence="7 8">
    <name type="scientific">Ralstonia insidiosa</name>
    <dbReference type="NCBI Taxonomy" id="190721"/>
    <lineage>
        <taxon>Bacteria</taxon>
        <taxon>Pseudomonadati</taxon>
        <taxon>Pseudomonadota</taxon>
        <taxon>Betaproteobacteria</taxon>
        <taxon>Burkholderiales</taxon>
        <taxon>Burkholderiaceae</taxon>
        <taxon>Ralstonia</taxon>
    </lineage>
</organism>
<sequence>MKLLRTTALDMVMLYAGRVSAVLVGFIFLPFYRQHLGPEQFGVVAVILSLQNLLIMLDLGMSTLIGRDVAVAHSSPVELLTLTRTAEISLTGFYFLLIPVTVCLKALGAFSSIGWGTIMGAIALFWVLVLQNMYYATMLARREYSAASLIQVVGVAARACATAYVLATISNTLTAFIVTQLVFSAGQALVTRHRCFTYWIDASRQSVLERPGIRDAFELIKKGRALVLFSAAGAAVTQLDKPLVSGLISANSVSPYFLATTVCMVPLSLLAGPISQYFQPRVLNQNLEGDILSNVTIQRFVLCTILITSLPCLAFWLARDPLISFWVGHNHDDKIISHYVGILLPGFVVGAFGYIPYTLLLYAKDFRFQAAASMALSVATLALAAFAAYKQSVQSVCFVYAAYQASSTLISWARAFNLEKVRAAAKYSAALTLKLITPLIAIALVAQFLIRNF</sequence>
<gene>
    <name evidence="7" type="ORF">ACS15_0765</name>
</gene>
<feature type="transmembrane region" description="Helical" evidence="6">
    <location>
        <begin position="256"/>
        <end position="277"/>
    </location>
</feature>
<feature type="transmembrane region" description="Helical" evidence="6">
    <location>
        <begin position="146"/>
        <end position="167"/>
    </location>
</feature>
<feature type="transmembrane region" description="Helical" evidence="6">
    <location>
        <begin position="44"/>
        <end position="65"/>
    </location>
</feature>
<proteinExistence type="predicted"/>
<dbReference type="AlphaFoldDB" id="A0AAC9FR54"/>
<feature type="transmembrane region" description="Helical" evidence="6">
    <location>
        <begin position="427"/>
        <end position="450"/>
    </location>
</feature>
<feature type="transmembrane region" description="Helical" evidence="6">
    <location>
        <begin position="86"/>
        <end position="107"/>
    </location>
</feature>
<feature type="transmembrane region" description="Helical" evidence="6">
    <location>
        <begin position="396"/>
        <end position="415"/>
    </location>
</feature>
<accession>A0AAC9FR54</accession>
<feature type="transmembrane region" description="Helical" evidence="6">
    <location>
        <begin position="12"/>
        <end position="32"/>
    </location>
</feature>
<dbReference type="RefSeq" id="WP_021196771.1">
    <property type="nucleotide sequence ID" value="NZ_CP012605.1"/>
</dbReference>
<keyword evidence="4 6" id="KW-1133">Transmembrane helix</keyword>
<feature type="transmembrane region" description="Helical" evidence="6">
    <location>
        <begin position="339"/>
        <end position="362"/>
    </location>
</feature>
<evidence type="ECO:0000313" key="8">
    <source>
        <dbReference type="Proteomes" id="UP000077927"/>
    </source>
</evidence>
<feature type="transmembrane region" description="Helical" evidence="6">
    <location>
        <begin position="297"/>
        <end position="318"/>
    </location>
</feature>
<evidence type="ECO:0000256" key="6">
    <source>
        <dbReference type="SAM" id="Phobius"/>
    </source>
</evidence>
<dbReference type="PANTHER" id="PTHR30250:SF26">
    <property type="entry name" value="PSMA PROTEIN"/>
    <property type="match status" value="1"/>
</dbReference>
<evidence type="ECO:0000256" key="1">
    <source>
        <dbReference type="ARBA" id="ARBA00004651"/>
    </source>
</evidence>
<dbReference type="Proteomes" id="UP000077927">
    <property type="component" value="Chromosome 1"/>
</dbReference>
<reference evidence="7 8" key="1">
    <citation type="submission" date="2015-09" db="EMBL/GenBank/DDBJ databases">
        <authorList>
            <person name="Xu Y."/>
            <person name="Nagy A."/>
            <person name="Liu N.T."/>
            <person name="Nou X."/>
        </authorList>
    </citation>
    <scope>NUCLEOTIDE SEQUENCE [LARGE SCALE GENOMIC DNA]</scope>
    <source>
        <strain evidence="7 8">FC1138</strain>
    </source>
</reference>